<accession>A0A9D2C0L3</accession>
<reference evidence="2" key="2">
    <citation type="submission" date="2021-04" db="EMBL/GenBank/DDBJ databases">
        <authorList>
            <person name="Gilroy R."/>
        </authorList>
    </citation>
    <scope>NUCLEOTIDE SEQUENCE</scope>
    <source>
        <strain evidence="2">ChiBcec16_6824</strain>
    </source>
</reference>
<evidence type="ECO:0000256" key="1">
    <source>
        <dbReference type="SAM" id="Phobius"/>
    </source>
</evidence>
<feature type="transmembrane region" description="Helical" evidence="1">
    <location>
        <begin position="52"/>
        <end position="71"/>
    </location>
</feature>
<evidence type="ECO:0008006" key="4">
    <source>
        <dbReference type="Google" id="ProtNLM"/>
    </source>
</evidence>
<protein>
    <recommendedName>
        <fullName evidence="4">DUF3899 domain-containing protein</fullName>
    </recommendedName>
</protein>
<gene>
    <name evidence="2" type="ORF">H9841_12250</name>
</gene>
<keyword evidence="1" id="KW-1133">Transmembrane helix</keyword>
<feature type="transmembrane region" description="Helical" evidence="1">
    <location>
        <begin position="20"/>
        <end position="40"/>
    </location>
</feature>
<dbReference type="EMBL" id="DXDX01000218">
    <property type="protein sequence ID" value="HIY22655.1"/>
    <property type="molecule type" value="Genomic_DNA"/>
</dbReference>
<evidence type="ECO:0000313" key="2">
    <source>
        <dbReference type="EMBL" id="HIY22655.1"/>
    </source>
</evidence>
<comment type="caution">
    <text evidence="2">The sequence shown here is derived from an EMBL/GenBank/DDBJ whole genome shotgun (WGS) entry which is preliminary data.</text>
</comment>
<dbReference type="Proteomes" id="UP000823868">
    <property type="component" value="Unassembled WGS sequence"/>
</dbReference>
<keyword evidence="1" id="KW-0472">Membrane</keyword>
<evidence type="ECO:0000313" key="3">
    <source>
        <dbReference type="Proteomes" id="UP000823868"/>
    </source>
</evidence>
<organism evidence="2 3">
    <name type="scientific">Candidatus Flavonifractor merdigallinarum</name>
    <dbReference type="NCBI Taxonomy" id="2838589"/>
    <lineage>
        <taxon>Bacteria</taxon>
        <taxon>Bacillati</taxon>
        <taxon>Bacillota</taxon>
        <taxon>Clostridia</taxon>
        <taxon>Eubacteriales</taxon>
        <taxon>Oscillospiraceae</taxon>
        <taxon>Flavonifractor</taxon>
    </lineage>
</organism>
<name>A0A9D2C0L3_9FIRM</name>
<dbReference type="AlphaFoldDB" id="A0A9D2C0L3"/>
<reference evidence="2" key="1">
    <citation type="journal article" date="2021" name="PeerJ">
        <title>Extensive microbial diversity within the chicken gut microbiome revealed by metagenomics and culture.</title>
        <authorList>
            <person name="Gilroy R."/>
            <person name="Ravi A."/>
            <person name="Getino M."/>
            <person name="Pursley I."/>
            <person name="Horton D.L."/>
            <person name="Alikhan N.F."/>
            <person name="Baker D."/>
            <person name="Gharbi K."/>
            <person name="Hall N."/>
            <person name="Watson M."/>
            <person name="Adriaenssens E.M."/>
            <person name="Foster-Nyarko E."/>
            <person name="Jarju S."/>
            <person name="Secka A."/>
            <person name="Antonio M."/>
            <person name="Oren A."/>
            <person name="Chaudhuri R.R."/>
            <person name="La Ragione R."/>
            <person name="Hildebrand F."/>
            <person name="Pallen M.J."/>
        </authorList>
    </citation>
    <scope>NUCLEOTIDE SEQUENCE</scope>
    <source>
        <strain evidence="2">ChiBcec16_6824</strain>
    </source>
</reference>
<feature type="transmembrane region" description="Helical" evidence="1">
    <location>
        <begin position="116"/>
        <end position="137"/>
    </location>
</feature>
<keyword evidence="1" id="KW-0812">Transmembrane</keyword>
<proteinExistence type="predicted"/>
<sequence>MGIFRTIKALYRAWMLRPILYRTLSKSLTALAAMLCWERFFNNGLLHTYRDVGLIAAIVLLVMAWVNYLRLDGVVVHHMMEERKRKPHRRHRTKDMIDFTEEPVDPEGEMSREENWLCGLLSSLAAGVLFLLISLVATVL</sequence>